<keyword evidence="1" id="KW-1133">Transmembrane helix</keyword>
<protein>
    <submittedName>
        <fullName evidence="2">FeoB-associated Cys-rich membrane protein</fullName>
    </submittedName>
</protein>
<evidence type="ECO:0000313" key="2">
    <source>
        <dbReference type="EMBL" id="MBC8541880.1"/>
    </source>
</evidence>
<comment type="caution">
    <text evidence="2">The sequence shown here is derived from an EMBL/GenBank/DDBJ whole genome shotgun (WGS) entry which is preliminary data.</text>
</comment>
<proteinExistence type="predicted"/>
<evidence type="ECO:0000256" key="1">
    <source>
        <dbReference type="SAM" id="Phobius"/>
    </source>
</evidence>
<feature type="transmembrane region" description="Helical" evidence="1">
    <location>
        <begin position="12"/>
        <end position="30"/>
    </location>
</feature>
<dbReference type="EMBL" id="JACRSU010000006">
    <property type="protein sequence ID" value="MBC8541880.1"/>
    <property type="molecule type" value="Genomic_DNA"/>
</dbReference>
<dbReference type="AlphaFoldDB" id="A0A926I060"/>
<dbReference type="Pfam" id="PF12669">
    <property type="entry name" value="FeoB_associated"/>
    <property type="match status" value="1"/>
</dbReference>
<dbReference type="Proteomes" id="UP000611762">
    <property type="component" value="Unassembled WGS sequence"/>
</dbReference>
<name>A0A926I060_9FIRM</name>
<organism evidence="2 3">
    <name type="scientific">Congzhengia minquanensis</name>
    <dbReference type="NCBI Taxonomy" id="2763657"/>
    <lineage>
        <taxon>Bacteria</taxon>
        <taxon>Bacillati</taxon>
        <taxon>Bacillota</taxon>
        <taxon>Clostridia</taxon>
        <taxon>Eubacteriales</taxon>
        <taxon>Oscillospiraceae</taxon>
        <taxon>Congzhengia</taxon>
    </lineage>
</organism>
<keyword evidence="3" id="KW-1185">Reference proteome</keyword>
<evidence type="ECO:0000313" key="3">
    <source>
        <dbReference type="Proteomes" id="UP000611762"/>
    </source>
</evidence>
<sequence>MLIWLQNNLSTLIVGVVLLAIVAFVCLSMVRNKRKGKSSCGCGCKDCALSDKCHGAGNHGG</sequence>
<accession>A0A926I060</accession>
<keyword evidence="1" id="KW-0812">Transmembrane</keyword>
<keyword evidence="1" id="KW-0472">Membrane</keyword>
<dbReference type="RefSeq" id="WP_177679755.1">
    <property type="nucleotide sequence ID" value="NZ_JACRSU010000006.1"/>
</dbReference>
<reference evidence="2" key="1">
    <citation type="submission" date="2020-08" db="EMBL/GenBank/DDBJ databases">
        <title>Genome public.</title>
        <authorList>
            <person name="Liu C."/>
            <person name="Sun Q."/>
        </authorList>
    </citation>
    <scope>NUCLEOTIDE SEQUENCE</scope>
    <source>
        <strain evidence="2">H8</strain>
    </source>
</reference>
<gene>
    <name evidence="2" type="ORF">H8698_12930</name>
</gene>